<dbReference type="RefSeq" id="WP_103878442.1">
    <property type="nucleotide sequence ID" value="NZ_FNVG01000001.1"/>
</dbReference>
<dbReference type="Proteomes" id="UP000236721">
    <property type="component" value="Unassembled WGS sequence"/>
</dbReference>
<gene>
    <name evidence="2" type="ORF">SAMN04488244_101193</name>
</gene>
<evidence type="ECO:0000313" key="2">
    <source>
        <dbReference type="EMBL" id="SEF43900.1"/>
    </source>
</evidence>
<organism evidence="2 3">
    <name type="scientific">Vibrio hangzhouensis</name>
    <dbReference type="NCBI Taxonomy" id="462991"/>
    <lineage>
        <taxon>Bacteria</taxon>
        <taxon>Pseudomonadati</taxon>
        <taxon>Pseudomonadota</taxon>
        <taxon>Gammaproteobacteria</taxon>
        <taxon>Vibrionales</taxon>
        <taxon>Vibrionaceae</taxon>
        <taxon>Vibrio</taxon>
    </lineage>
</organism>
<proteinExistence type="predicted"/>
<evidence type="ECO:0000313" key="3">
    <source>
        <dbReference type="Proteomes" id="UP000236721"/>
    </source>
</evidence>
<feature type="region of interest" description="Disordered" evidence="1">
    <location>
        <begin position="1335"/>
        <end position="1357"/>
    </location>
</feature>
<dbReference type="OrthoDB" id="9762853at2"/>
<evidence type="ECO:0008006" key="4">
    <source>
        <dbReference type="Google" id="ProtNLM"/>
    </source>
</evidence>
<keyword evidence="3" id="KW-1185">Reference proteome</keyword>
<sequence>MTYQSERRNRALETGFFRPYELSFQQLIIWAKKFAGLIPYRNKEAAFDGDWSVMFERNELVVCAAVLSTDETELKKQFKRSFIIGEQEGLAYILHLFNLLDSWYQNLPSSPALSHDLKLSLLGHYQTELCKPLAHLYQCTPKNLHSQFEHLDSLWQLPDHTLTEHTVTASSSIHEESLHCFSKILSVISDLKQECRETFDKSQHHGEHPPQIALYLAFLKLFERAQLKINEFTDKHLQFYYRDVLAQKPLLAPEEPIYLKLTQNKASNTAVFIGKDHIFTPGNTTTFEPIIYRSAYSMEITDAEIDRVFNLTFRRNPLISPETELGLISGVSQHKASATPEPSEGKSKQTKSFEIFGHSANLDESQSQQMGLIISDPLFSLENGFRELTLQFELQEVGSSQLYQRLSEFYLQYVADTQSTTIEIQPDDNGRQLADDAIELVVNEIIQLQASVLGDWLYNIPMGRLLAKVNSSELVARIDEDATLQTREAYRCVLLALLDDIANNPSPEASTTSQKECFFKILGQLVVRYALTTGEWLTSEDKNKIFSLTQTLINQKTIDETVEDTLALLLNHSRIHTFYQLFENAFEAYLSTEQGWEMADHAQFVPIENNTNHQMGGELNLRLEPGFPKTAALGPDVHNSEGAFKDPAIKLSLKAQSNCFAYSVFSGFEFSGLRMACNVSGVTQLQLFNQDGQADPSQPFFPLGAQPNEGSYLVIAGKELASKPLRHLDVNLEWSGLPGNCDGFRSHYAEYSYDYSNHSFKVTAEVLNNGGWEKIGQHQHTLFSPKTGPLERNVTLSFGSVRNSYTPNRHDWPALPYGPQSSIRNGLFKITLSAPSTAFGHNEYGLVLSKTLSQNVKAKNQQPLPKAPYTPKLNRISVSYSALQAIDLGDMSAKNQCRIVHLHPFGSVDIYPRNNKHKFAYPRLLPQYAEDGHLMVGIKGAELSGYLNLYFLLNDDSKLLTPYPSSESQWYYLVGDHWLPLPAKHIIHDTTHGFLTSGIITLDIPERIDTVHNVMPSGLFWIRVSTNRGINLYPKCHQIATHVIQVTGEMQSDSTLSDFATWQSLPMPANLGAITQLTPFAHQNTKETHKQWVIRTSELLRHKGKAITPWDYERLVLQQFPEVDSATCFPARRYNSGVPCPGKVLITVIPKERLCEHNPCKFRRLDSATLMKIRDYLAHIARSHSRIEVRNAGYETIQIRCSVTFLEGVHHGLAIRRLEYAVMEALCPWNPEGMNQGLGWELSLTKLSAFIRKQDNVTNVSGLSVLKISHLTTNHYELQDSARNDEPIKAQLPWYILVPAAHHFITIAPASQRPAPVPAGVGNLVIGEQFIIDETPTPGLSRKSSGQTSSTQNKGAD</sequence>
<feature type="compositionally biased region" description="Polar residues" evidence="1">
    <location>
        <begin position="1342"/>
        <end position="1357"/>
    </location>
</feature>
<protein>
    <recommendedName>
        <fullName evidence="4">Baseplate J-like protein</fullName>
    </recommendedName>
</protein>
<evidence type="ECO:0000256" key="1">
    <source>
        <dbReference type="SAM" id="MobiDB-lite"/>
    </source>
</evidence>
<reference evidence="3" key="1">
    <citation type="submission" date="2016-10" db="EMBL/GenBank/DDBJ databases">
        <authorList>
            <person name="Varghese N."/>
            <person name="Submissions S."/>
        </authorList>
    </citation>
    <scope>NUCLEOTIDE SEQUENCE [LARGE SCALE GENOMIC DNA]</scope>
    <source>
        <strain evidence="3">CGMCC 1.7062</strain>
    </source>
</reference>
<dbReference type="EMBL" id="FNVG01000001">
    <property type="protein sequence ID" value="SEF43900.1"/>
    <property type="molecule type" value="Genomic_DNA"/>
</dbReference>
<name>A0A1H5S084_9VIBR</name>
<accession>A0A1H5S084</accession>